<accession>A0A1J1LR93</accession>
<dbReference type="AlphaFoldDB" id="A0A1J1LR93"/>
<protein>
    <submittedName>
        <fullName evidence="1">Uncharacterized protein</fullName>
    </submittedName>
</protein>
<sequence>METNHKNSHNNTEKISKDIHNNSLFTDITAEEEVFVRGGKVGVPPFMRPT</sequence>
<dbReference type="STRING" id="671072.PL9214640104"/>
<name>A0A1J1LR93_9CYAN</name>
<gene>
    <name evidence="1" type="ORF">PL9214640104</name>
</gene>
<evidence type="ECO:0000313" key="2">
    <source>
        <dbReference type="Proteomes" id="UP000184315"/>
    </source>
</evidence>
<dbReference type="RefSeq" id="WP_186440423.1">
    <property type="nucleotide sequence ID" value="NZ_LN889812.1"/>
</dbReference>
<dbReference type="Proteomes" id="UP000184315">
    <property type="component" value="Unassembled WGS sequence"/>
</dbReference>
<reference evidence="2" key="1">
    <citation type="submission" date="2015-10" db="EMBL/GenBank/DDBJ databases">
        <authorList>
            <person name="Regsiter A."/>
            <person name="william w."/>
        </authorList>
    </citation>
    <scope>NUCLEOTIDE SEQUENCE [LARGE SCALE GENOMIC DNA]</scope>
</reference>
<organism evidence="1 2">
    <name type="scientific">Planktothrix tepida PCC 9214</name>
    <dbReference type="NCBI Taxonomy" id="671072"/>
    <lineage>
        <taxon>Bacteria</taxon>
        <taxon>Bacillati</taxon>
        <taxon>Cyanobacteriota</taxon>
        <taxon>Cyanophyceae</taxon>
        <taxon>Oscillatoriophycideae</taxon>
        <taxon>Oscillatoriales</taxon>
        <taxon>Microcoleaceae</taxon>
        <taxon>Planktothrix</taxon>
    </lineage>
</organism>
<evidence type="ECO:0000313" key="1">
    <source>
        <dbReference type="EMBL" id="CUR34097.1"/>
    </source>
</evidence>
<proteinExistence type="predicted"/>
<keyword evidence="2" id="KW-1185">Reference proteome</keyword>
<dbReference type="EMBL" id="CZDF01000171">
    <property type="protein sequence ID" value="CUR34097.1"/>
    <property type="molecule type" value="Genomic_DNA"/>
</dbReference>